<proteinExistence type="predicted"/>
<dbReference type="EMBL" id="LCKF01000016">
    <property type="protein sequence ID" value="KKT91199.1"/>
    <property type="molecule type" value="Genomic_DNA"/>
</dbReference>
<evidence type="ECO:0000313" key="2">
    <source>
        <dbReference type="Proteomes" id="UP000033966"/>
    </source>
</evidence>
<gene>
    <name evidence="1" type="ORF">UW92_C0016G0008</name>
</gene>
<protein>
    <submittedName>
        <fullName evidence="1">Uncharacterized protein</fullName>
    </submittedName>
</protein>
<reference evidence="1 2" key="1">
    <citation type="journal article" date="2015" name="Nature">
        <title>rRNA introns, odd ribosomes, and small enigmatic genomes across a large radiation of phyla.</title>
        <authorList>
            <person name="Brown C.T."/>
            <person name="Hug L.A."/>
            <person name="Thomas B.C."/>
            <person name="Sharon I."/>
            <person name="Castelle C.J."/>
            <person name="Singh A."/>
            <person name="Wilkins M.J."/>
            <person name="Williams K.H."/>
            <person name="Banfield J.F."/>
        </authorList>
    </citation>
    <scope>NUCLEOTIDE SEQUENCE [LARGE SCALE GENOMIC DNA]</scope>
</reference>
<evidence type="ECO:0000313" key="1">
    <source>
        <dbReference type="EMBL" id="KKT91199.1"/>
    </source>
</evidence>
<accession>A0A0G1P472</accession>
<comment type="caution">
    <text evidence="1">The sequence shown here is derived from an EMBL/GenBank/DDBJ whole genome shotgun (WGS) entry which is preliminary data.</text>
</comment>
<sequence>MEQSYKITDILNSTLVKNIVKNLLAKKEIEIIQRPASFIIRLKDEPEDRIFRIILLPPNGFTANKIDETTPHPEVRKAKIEIKGGVKPNKSGFNLLKNCIKYQHYSIRNIKITEDEPYPKINRQNYKEEIKSSKQKFFVVEENGNGFYHSLVNLSNEWILLVLDKELRLQRTPELKSKIENLDKNQQKIINLLYEKILSLGDVIFEKEDRLIEEVCNFEVDVIIPPLIEMLNVLETGKHEPCTVYAIILKIGKENVKVIDFLKEAVKSKTAPKYYLDELIKKLSK</sequence>
<name>A0A0G1P472_9BACT</name>
<dbReference type="AlphaFoldDB" id="A0A0G1P472"/>
<dbReference type="Proteomes" id="UP000033966">
    <property type="component" value="Unassembled WGS sequence"/>
</dbReference>
<organism evidence="1 2">
    <name type="scientific">Candidatus Jorgensenbacteria bacterium GW2011_GWA2_45_13</name>
    <dbReference type="NCBI Taxonomy" id="1618662"/>
    <lineage>
        <taxon>Bacteria</taxon>
        <taxon>Candidatus Joergenseniibacteriota</taxon>
    </lineage>
</organism>